<keyword evidence="11" id="KW-0067">ATP-binding</keyword>
<proteinExistence type="inferred from homology"/>
<keyword evidence="9" id="KW-0547">Nucleotide-binding</keyword>
<dbReference type="NCBIfam" id="TIGR02456">
    <property type="entry name" value="treS_nterm"/>
    <property type="match status" value="1"/>
</dbReference>
<dbReference type="InterPro" id="IPR017853">
    <property type="entry name" value="GH"/>
</dbReference>
<dbReference type="GO" id="GO:0005975">
    <property type="term" value="P:carbohydrate metabolic process"/>
    <property type="evidence" value="ECO:0007669"/>
    <property type="project" value="InterPro"/>
</dbReference>
<dbReference type="PANTHER" id="PTHR10357">
    <property type="entry name" value="ALPHA-AMYLASE FAMILY MEMBER"/>
    <property type="match status" value="1"/>
</dbReference>
<dbReference type="EC" id="2.7.1.175" evidence="4"/>
<evidence type="ECO:0000256" key="12">
    <source>
        <dbReference type="ARBA" id="ARBA00023235"/>
    </source>
</evidence>
<dbReference type="InterPro" id="IPR040999">
    <property type="entry name" value="Mak_N_cap"/>
</dbReference>
<comment type="similarity">
    <text evidence="3">Belongs to the aminoglycoside phosphotransferase family.</text>
</comment>
<dbReference type="RefSeq" id="WP_005983761.1">
    <property type="nucleotide sequence ID" value="NZ_AOSV01000003.1"/>
</dbReference>
<evidence type="ECO:0000256" key="3">
    <source>
        <dbReference type="ARBA" id="ARBA00006219"/>
    </source>
</evidence>
<dbReference type="Proteomes" id="UP000011922">
    <property type="component" value="Unassembled WGS sequence"/>
</dbReference>
<name>M5Q2Y7_DESAF</name>
<evidence type="ECO:0000256" key="13">
    <source>
        <dbReference type="ARBA" id="ARBA00031251"/>
    </source>
</evidence>
<dbReference type="NCBIfam" id="TIGR02457">
    <property type="entry name" value="TreS_Cterm"/>
    <property type="match status" value="1"/>
</dbReference>
<evidence type="ECO:0000256" key="9">
    <source>
        <dbReference type="ARBA" id="ARBA00022741"/>
    </source>
</evidence>
<evidence type="ECO:0000256" key="14">
    <source>
        <dbReference type="ARBA" id="ARBA00031378"/>
    </source>
</evidence>
<comment type="similarity">
    <text evidence="2">Belongs to the glycosyl hydrolase 13 family. TreS subfamily.</text>
</comment>
<keyword evidence="10" id="KW-0106">Calcium</keyword>
<evidence type="ECO:0000256" key="5">
    <source>
        <dbReference type="ARBA" id="ARBA00012619"/>
    </source>
</evidence>
<dbReference type="InterPro" id="IPR012810">
    <property type="entry name" value="TreS/a-amylase_N"/>
</dbReference>
<dbReference type="FunFam" id="3.20.20.80:FF:000055">
    <property type="entry name" value="Trehalose synthase"/>
    <property type="match status" value="1"/>
</dbReference>
<dbReference type="OrthoDB" id="9805159at2"/>
<evidence type="ECO:0000313" key="18">
    <source>
        <dbReference type="Proteomes" id="UP000011922"/>
    </source>
</evidence>
<evidence type="ECO:0000256" key="7">
    <source>
        <dbReference type="ARBA" id="ARBA00022679"/>
    </source>
</evidence>
<keyword evidence="8" id="KW-0479">Metal-binding</keyword>
<dbReference type="Gene3D" id="3.90.400.10">
    <property type="entry name" value="Oligo-1,6-glucosidase, Domain 2"/>
    <property type="match status" value="1"/>
</dbReference>
<dbReference type="SUPFAM" id="SSF56112">
    <property type="entry name" value="Protein kinase-like (PK-like)"/>
    <property type="match status" value="1"/>
</dbReference>
<reference evidence="17 18" key="1">
    <citation type="journal article" date="2013" name="Genome Announc.">
        <title>Draft Genome Sequence for Desulfovibrio africanus Strain PCS.</title>
        <authorList>
            <person name="Brown S.D."/>
            <person name="Utturkar S.M."/>
            <person name="Arkin A.P."/>
            <person name="Deutschbauer A.M."/>
            <person name="Elias D.A."/>
            <person name="Hazen T.C."/>
            <person name="Chakraborty R."/>
        </authorList>
    </citation>
    <scope>NUCLEOTIDE SEQUENCE [LARGE SCALE GENOMIC DNA]</scope>
    <source>
        <strain evidence="17 18">PCS</strain>
    </source>
</reference>
<dbReference type="GO" id="GO:0005524">
    <property type="term" value="F:ATP binding"/>
    <property type="evidence" value="ECO:0007669"/>
    <property type="project" value="UniProtKB-KW"/>
</dbReference>
<comment type="catalytic activity">
    <reaction evidence="15">
        <text>D-maltose + ATP = alpha-maltose 1-phosphate + ADP + H(+)</text>
        <dbReference type="Rhea" id="RHEA:31915"/>
        <dbReference type="ChEBI" id="CHEBI:15378"/>
        <dbReference type="ChEBI" id="CHEBI:17306"/>
        <dbReference type="ChEBI" id="CHEBI:30616"/>
        <dbReference type="ChEBI" id="CHEBI:63576"/>
        <dbReference type="ChEBI" id="CHEBI:456216"/>
        <dbReference type="EC" id="2.7.1.175"/>
    </reaction>
</comment>
<evidence type="ECO:0000256" key="8">
    <source>
        <dbReference type="ARBA" id="ARBA00022723"/>
    </source>
</evidence>
<gene>
    <name evidence="17" type="ORF">PCS_00522</name>
</gene>
<comment type="caution">
    <text evidence="17">The sequence shown here is derived from an EMBL/GenBank/DDBJ whole genome shotgun (WGS) entry which is preliminary data.</text>
</comment>
<dbReference type="InterPro" id="IPR006047">
    <property type="entry name" value="GH13_cat_dom"/>
</dbReference>
<dbReference type="GO" id="GO:0016740">
    <property type="term" value="F:transferase activity"/>
    <property type="evidence" value="ECO:0007669"/>
    <property type="project" value="UniProtKB-KW"/>
</dbReference>
<dbReference type="SUPFAM" id="SSF51445">
    <property type="entry name" value="(Trans)glycosidases"/>
    <property type="match status" value="1"/>
</dbReference>
<evidence type="ECO:0000256" key="10">
    <source>
        <dbReference type="ARBA" id="ARBA00022837"/>
    </source>
</evidence>
<keyword evidence="12 17" id="KW-0413">Isomerase</keyword>
<evidence type="ECO:0000256" key="11">
    <source>
        <dbReference type="ARBA" id="ARBA00022840"/>
    </source>
</evidence>
<evidence type="ECO:0000256" key="6">
    <source>
        <dbReference type="ARBA" id="ARBA00013882"/>
    </source>
</evidence>
<accession>M5Q2Y7</accession>
<evidence type="ECO:0000259" key="16">
    <source>
        <dbReference type="SMART" id="SM00642"/>
    </source>
</evidence>
<dbReference type="Gene3D" id="2.60.40.1180">
    <property type="entry name" value="Golgi alpha-mannosidase II"/>
    <property type="match status" value="1"/>
</dbReference>
<dbReference type="InterPro" id="IPR012811">
    <property type="entry name" value="TreS_maltokin_C_dom"/>
</dbReference>
<dbReference type="InterPro" id="IPR013780">
    <property type="entry name" value="Glyco_hydro_b"/>
</dbReference>
<dbReference type="GO" id="GO:0047471">
    <property type="term" value="F:maltose alpha-D-glucosyltransferase activity"/>
    <property type="evidence" value="ECO:0007669"/>
    <property type="project" value="UniProtKB-EC"/>
</dbReference>
<evidence type="ECO:0000256" key="2">
    <source>
        <dbReference type="ARBA" id="ARBA00005496"/>
    </source>
</evidence>
<dbReference type="InterPro" id="IPR045857">
    <property type="entry name" value="O16G_dom_2"/>
</dbReference>
<dbReference type="PANTHER" id="PTHR10357:SF219">
    <property type="entry name" value="MALTOSE ALPHA-D-GLUCOSYLTRANSFERASE"/>
    <property type="match status" value="1"/>
</dbReference>
<dbReference type="AlphaFoldDB" id="M5Q2Y7"/>
<dbReference type="SUPFAM" id="SSF51011">
    <property type="entry name" value="Glycosyl hydrolase domain"/>
    <property type="match status" value="1"/>
</dbReference>
<dbReference type="InterPro" id="IPR011009">
    <property type="entry name" value="Kinase-like_dom_sf"/>
</dbReference>
<sequence>MPKNEVQNAHWYKDVVIYQLHIKSFCDGNSDGIGDFKGLISRLNYLEDLGVTAIWLLPFYPSPLKDDGYDIADYTAVNPDYGTLADFKRFLKEAHGRGMRVITELVLNHTSDQHQWFQRARKAKPRSAARDFYVWSDTLDRYSEARIIFQDFEHSNWSWDPVARAYYWHRFYAHQPDLNYDNPKVHAAILRALDFWFDLGVDGLNLDALPYLYEREGTNCENLPETYGFLKKLRAHVDARHKDKLLLAQANQWPEDAVSYFGDGDACHMAFHFPLMPRMFMALEMENRYPVLDILDQTPHIPKSCQWALFLRNHDDLTLEMVTDEERDYMYRIYATDPRARINLGIRRRLAPLLGNDRRKIELMNVLLMTLPGSPVLYYGDEIGMGDNYYLGDRDGVRTPMQWSADKNAGFSTANPQKLFLPVIIDPEYHYEALNVETQTVRRSSLLWWMRRLVSLRTRSDVFGRGSIEFLLPDNVKVLAFIRRLEDEIVLVVANLSHHAQMVELDLPDFTWFQPEDIFSRARFRDIGEEPYVLTLSPFAYYLFRLHPPRTTTAEMTAAELPRVRAAGWESLFESREAVRELEGSVLPRFIRQQRWYGGKARPVREMRILERIPISVRNPAIILLVQVVYTEGDPEIYILPLSFAALGDAEQELPKGTLAWAEFADSRGAIYEALHNSDFLCDLLYLMAGRKRLGAREGRLQASAGRHLLQVLAGEDVSLEPRLLGAEQSNTSVLFGGSLILKLYRRTEQGIHPDLEMARFLTDKAKFAHTPPFAGAIEYRTRGGEILVLGLMQKFIPNQGDAWEHALDLAMRYFERVQELAPEARKSPPAPPATLLEAAEMQLPAPLDGVMSGASLEMAELLGKRTGQMHVALASDDQSESMRPTPFSTLYQRALFQSMQNLARSELRLLRRTLDQLPEAVRGDAKAVLALEARIIERMRGITSRRIKAQKIRIHGDYHLGQVLYTGKDFVIYDFEGEPSRPLSERRLKRSPMRDVGGMIRSWHYAAYSALLNHPSIQRDEQSDFAPWADLWYLFMGGRFLRGYLETMRGSPLIPSDMEQLGNMLVPFMLEKAVYEMGYELNNRPDWLIIPLRGIMYLCGNETP</sequence>
<dbReference type="EC" id="5.4.99.16" evidence="5"/>
<dbReference type="EMBL" id="AOSV01000003">
    <property type="protein sequence ID" value="EMG38886.1"/>
    <property type="molecule type" value="Genomic_DNA"/>
</dbReference>
<evidence type="ECO:0000256" key="1">
    <source>
        <dbReference type="ARBA" id="ARBA00001595"/>
    </source>
</evidence>
<protein>
    <recommendedName>
        <fullName evidence="6">Maltokinase</fullName>
        <ecNumber evidence="4">2.7.1.175</ecNumber>
        <ecNumber evidence="5">5.4.99.16</ecNumber>
    </recommendedName>
    <alternativeName>
        <fullName evidence="14">Maltose alpha-D-glucosyltransferase</fullName>
    </alternativeName>
    <alternativeName>
        <fullName evidence="13">Maltose-1-phosphate synthase</fullName>
    </alternativeName>
</protein>
<dbReference type="CDD" id="cd11334">
    <property type="entry name" value="AmyAc_TreS"/>
    <property type="match status" value="1"/>
</dbReference>
<keyword evidence="7" id="KW-0808">Transferase</keyword>
<evidence type="ECO:0000256" key="15">
    <source>
        <dbReference type="ARBA" id="ARBA00049067"/>
    </source>
</evidence>
<dbReference type="Pfam" id="PF16657">
    <property type="entry name" value="Malt_amylase_C"/>
    <property type="match status" value="1"/>
</dbReference>
<dbReference type="InterPro" id="IPR032091">
    <property type="entry name" value="Malt_amylase-like_C"/>
</dbReference>
<evidence type="ECO:0000313" key="17">
    <source>
        <dbReference type="EMBL" id="EMG38886.1"/>
    </source>
</evidence>
<dbReference type="GO" id="GO:0046872">
    <property type="term" value="F:metal ion binding"/>
    <property type="evidence" value="ECO:0007669"/>
    <property type="project" value="UniProtKB-KW"/>
</dbReference>
<dbReference type="Pfam" id="PF18085">
    <property type="entry name" value="Mak_N_cap"/>
    <property type="match status" value="1"/>
</dbReference>
<evidence type="ECO:0000256" key="4">
    <source>
        <dbReference type="ARBA" id="ARBA00011962"/>
    </source>
</evidence>
<dbReference type="Pfam" id="PF00128">
    <property type="entry name" value="Alpha-amylase"/>
    <property type="match status" value="2"/>
</dbReference>
<dbReference type="SMART" id="SM00642">
    <property type="entry name" value="Aamy"/>
    <property type="match status" value="1"/>
</dbReference>
<feature type="domain" description="Glycosyl hydrolase family 13 catalytic" evidence="16">
    <location>
        <begin position="19"/>
        <end position="418"/>
    </location>
</feature>
<dbReference type="Gene3D" id="3.90.1200.10">
    <property type="match status" value="1"/>
</dbReference>
<dbReference type="Gene3D" id="3.20.20.80">
    <property type="entry name" value="Glycosidases"/>
    <property type="match status" value="1"/>
</dbReference>
<organism evidence="17 18">
    <name type="scientific">Desulfocurvibacter africanus PCS</name>
    <dbReference type="NCBI Taxonomy" id="1262666"/>
    <lineage>
        <taxon>Bacteria</taxon>
        <taxon>Pseudomonadati</taxon>
        <taxon>Thermodesulfobacteriota</taxon>
        <taxon>Desulfovibrionia</taxon>
        <taxon>Desulfovibrionales</taxon>
        <taxon>Desulfovibrionaceae</taxon>
        <taxon>Desulfocurvibacter</taxon>
    </lineage>
</organism>
<comment type="catalytic activity">
    <reaction evidence="1">
        <text>D-maltose = alpha,alpha-trehalose</text>
        <dbReference type="Rhea" id="RHEA:15145"/>
        <dbReference type="ChEBI" id="CHEBI:16551"/>
        <dbReference type="ChEBI" id="CHEBI:17306"/>
        <dbReference type="EC" id="5.4.99.16"/>
    </reaction>
</comment>
<dbReference type="PATRIC" id="fig|1262666.3.peg.527"/>